<proteinExistence type="predicted"/>
<evidence type="ECO:0000256" key="4">
    <source>
        <dbReference type="ARBA" id="ARBA00022679"/>
    </source>
</evidence>
<gene>
    <name evidence="19" type="ORF">Q5H92_05430</name>
</gene>
<evidence type="ECO:0000313" key="20">
    <source>
        <dbReference type="Proteomes" id="UP001167796"/>
    </source>
</evidence>
<comment type="subcellular location">
    <subcellularLocation>
        <location evidence="1">Cell membrane</location>
        <topology evidence="1">Single-pass type I membrane protein</topology>
    </subcellularLocation>
</comment>
<keyword evidence="10" id="KW-1133">Transmembrane helix</keyword>
<keyword evidence="7" id="KW-0547">Nucleotide-binding</keyword>
<dbReference type="EC" id="2.7.10.1" evidence="2"/>
<accession>A0ABT9A7I0</accession>
<evidence type="ECO:0000256" key="7">
    <source>
        <dbReference type="ARBA" id="ARBA00022741"/>
    </source>
</evidence>
<dbReference type="PROSITE" id="PS51688">
    <property type="entry name" value="ICA"/>
    <property type="match status" value="1"/>
</dbReference>
<comment type="caution">
    <text evidence="19">The sequence shown here is derived from an EMBL/GenBank/DDBJ whole genome shotgun (WGS) entry which is preliminary data.</text>
</comment>
<keyword evidence="6 17" id="KW-0732">Signal</keyword>
<evidence type="ECO:0000256" key="11">
    <source>
        <dbReference type="ARBA" id="ARBA00023136"/>
    </source>
</evidence>
<dbReference type="InterPro" id="IPR030392">
    <property type="entry name" value="S74_ICA"/>
</dbReference>
<evidence type="ECO:0000256" key="12">
    <source>
        <dbReference type="ARBA" id="ARBA00023137"/>
    </source>
</evidence>
<evidence type="ECO:0000256" key="17">
    <source>
        <dbReference type="SAM" id="SignalP"/>
    </source>
</evidence>
<keyword evidence="16" id="KW-0175">Coiled coil</keyword>
<reference evidence="19" key="1">
    <citation type="submission" date="2023-07" db="EMBL/GenBank/DDBJ databases">
        <authorList>
            <person name="Kim M.K."/>
        </authorList>
    </citation>
    <scope>NUCLEOTIDE SEQUENCE</scope>
    <source>
        <strain evidence="19">M29</strain>
    </source>
</reference>
<evidence type="ECO:0000256" key="6">
    <source>
        <dbReference type="ARBA" id="ARBA00022729"/>
    </source>
</evidence>
<evidence type="ECO:0000256" key="9">
    <source>
        <dbReference type="ARBA" id="ARBA00022840"/>
    </source>
</evidence>
<evidence type="ECO:0000256" key="15">
    <source>
        <dbReference type="ARBA" id="ARBA00023180"/>
    </source>
</evidence>
<evidence type="ECO:0000313" key="19">
    <source>
        <dbReference type="EMBL" id="MDO7845789.1"/>
    </source>
</evidence>
<keyword evidence="4" id="KW-0808">Transferase</keyword>
<evidence type="ECO:0000256" key="5">
    <source>
        <dbReference type="ARBA" id="ARBA00022692"/>
    </source>
</evidence>
<keyword evidence="12" id="KW-0829">Tyrosine-protein kinase</keyword>
<keyword evidence="11" id="KW-0472">Membrane</keyword>
<feature type="domain" description="Peptidase S74" evidence="18">
    <location>
        <begin position="1005"/>
        <end position="1179"/>
    </location>
</feature>
<feature type="chain" id="PRO_5047257104" description="receptor protein-tyrosine kinase" evidence="17">
    <location>
        <begin position="24"/>
        <end position="1225"/>
    </location>
</feature>
<protein>
    <recommendedName>
        <fullName evidence="2">receptor protein-tyrosine kinase</fullName>
        <ecNumber evidence="2">2.7.10.1</ecNumber>
    </recommendedName>
</protein>
<keyword evidence="14" id="KW-0675">Receptor</keyword>
<keyword evidence="20" id="KW-1185">Reference proteome</keyword>
<evidence type="ECO:0000256" key="3">
    <source>
        <dbReference type="ARBA" id="ARBA00022475"/>
    </source>
</evidence>
<evidence type="ECO:0000256" key="8">
    <source>
        <dbReference type="ARBA" id="ARBA00022777"/>
    </source>
</evidence>
<dbReference type="Pfam" id="PF13884">
    <property type="entry name" value="Peptidase_S74"/>
    <property type="match status" value="1"/>
</dbReference>
<evidence type="ECO:0000256" key="14">
    <source>
        <dbReference type="ARBA" id="ARBA00023170"/>
    </source>
</evidence>
<dbReference type="Pfam" id="PF12810">
    <property type="entry name" value="ALK_LTK_GRD"/>
    <property type="match status" value="1"/>
</dbReference>
<keyword evidence="15" id="KW-0325">Glycoprotein</keyword>
<sequence>MRKLLRYSLALSAAFALSHAAQAQTTGGVGIGTATPAASALLDLTSTTKGLLAPRMTAADRTNIQNPVAGLLVYQTDGVQPGFWYYTGAAWTYVNPSPAGDNLGNHTATQNLSLGTNLLTGGGTQGLRMSSSGQVGLGGAVPTNWLDIQGEGRVGTHPTGRPLYITGGFDQAANGVEIRHSNASQGVGIGYNSLYAAGSNTNQNLNLLPKGTGSMGIGTTDPAASALVDMNSSSKGMLPPRLTQAQRDAILNPATGLTVYNISAGRLNTYNGYTWTDPVLNVPPGTSAQLTFNYTGGPQIFAVPRGVTSLQVDMAGSQGAGVSCSGCFASGRGGRVQATLAVTPGQILSIEVGAVGYNGGGGGSVPGGGATDIRIGGTALANRVLVAGGGGGAYNTFGYSSVGWPGGGLVGGSYNYGGTQSAGGQDAGTPFQYCYCSPTPAGLGVGGGTSGGSYYSAGGGGGYYGGGAGYYGGGGGGSSYTDPALATNVIHTQGYRSGAGYATISFTQGPEAPNLSLSNATVSQAAGSVMYSDGSKLAGNAGQLYWDQAGTRLGVGTGSPQAKLHVAGDARVDGLGGGGSRMVVADNNGQLSAQALPTDVQQLSKAGSTISLTNGGSVTDSDNQQLSISGSTVSLTNGGSVVLPSGADNLGNHSATQTLTMNDYLLRLRGGTDNLHGLQYYSAPDGPALFGYNGGLLGYNKGDGNGIITALRWANNGYVGLGDGVTSTPSNRLDIRLEPRGGSHATNRALYVTGNFEDASNGVEFRHSNGTQGVGIGFNSLYAAGSNTNQSLNLVPKGTGGVGIGTTSPGALLDVNGSQLVRGGLSFGASTRQMINLFNDDYGIGVQGGTQYFRTGDAFAWFKSGTHNDAQFNAGSGGSLQMVLNAAGNLGLGTNNPTVKLDIPYGSVRLPGANGSDTWFNYPGNNQNYLRGTTILADNGGNVGIGTGSPTFPLDVQSVVTPGNYAYAFYAYSGGPYTGSTGSNSGPVSIRATGRILATEFNATSDRRLKNVIGLSDNAADLALLNKLRITDYTMRDRAAYGARQFKKVIAQEVEQVFPQAVNQHSGFLPDVYANAVKAEAQADSLLVLTLPAAPATAAKAGQRLKLIAKTGEVVGTVKAANGATLVVRGARQLAGQKVFVFGLEHADVRTVDYEALSMLNVSATQELARKVAALEAQNAALRQQSQQQQQALRALQTETTATTTSLSERLKALENMLGAKAEAK</sequence>
<evidence type="ECO:0000256" key="2">
    <source>
        <dbReference type="ARBA" id="ARBA00011902"/>
    </source>
</evidence>
<evidence type="ECO:0000256" key="16">
    <source>
        <dbReference type="SAM" id="Coils"/>
    </source>
</evidence>
<dbReference type="EMBL" id="JAUQSX010000002">
    <property type="protein sequence ID" value="MDO7845789.1"/>
    <property type="molecule type" value="Genomic_DNA"/>
</dbReference>
<keyword evidence="8" id="KW-0418">Kinase</keyword>
<dbReference type="RefSeq" id="WP_305010477.1">
    <property type="nucleotide sequence ID" value="NZ_JAUQSX010000002.1"/>
</dbReference>
<keyword evidence="3" id="KW-1003">Cell membrane</keyword>
<keyword evidence="9" id="KW-0067">ATP-binding</keyword>
<dbReference type="InterPro" id="IPR055163">
    <property type="entry name" value="ALK/LTK-like_GRD"/>
</dbReference>
<evidence type="ECO:0000256" key="10">
    <source>
        <dbReference type="ARBA" id="ARBA00022989"/>
    </source>
</evidence>
<organism evidence="19 20">
    <name type="scientific">Hymenobacter mellowenesis</name>
    <dbReference type="NCBI Taxonomy" id="3063995"/>
    <lineage>
        <taxon>Bacteria</taxon>
        <taxon>Pseudomonadati</taxon>
        <taxon>Bacteroidota</taxon>
        <taxon>Cytophagia</taxon>
        <taxon>Cytophagales</taxon>
        <taxon>Hymenobacteraceae</taxon>
        <taxon>Hymenobacter</taxon>
    </lineage>
</organism>
<feature type="signal peptide" evidence="17">
    <location>
        <begin position="1"/>
        <end position="23"/>
    </location>
</feature>
<keyword evidence="13" id="KW-1015">Disulfide bond</keyword>
<dbReference type="Proteomes" id="UP001167796">
    <property type="component" value="Unassembled WGS sequence"/>
</dbReference>
<evidence type="ECO:0000256" key="1">
    <source>
        <dbReference type="ARBA" id="ARBA00004251"/>
    </source>
</evidence>
<feature type="coiled-coil region" evidence="16">
    <location>
        <begin position="1165"/>
        <end position="1199"/>
    </location>
</feature>
<evidence type="ECO:0000259" key="18">
    <source>
        <dbReference type="PROSITE" id="PS51688"/>
    </source>
</evidence>
<evidence type="ECO:0000256" key="13">
    <source>
        <dbReference type="ARBA" id="ARBA00023157"/>
    </source>
</evidence>
<name>A0ABT9A7I0_9BACT</name>
<keyword evidence="5" id="KW-0812">Transmembrane</keyword>